<dbReference type="PANTHER" id="PTHR11080:SF2">
    <property type="entry name" value="LD05707P"/>
    <property type="match status" value="1"/>
</dbReference>
<evidence type="ECO:0000256" key="3">
    <source>
        <dbReference type="ARBA" id="ARBA00022723"/>
    </source>
</evidence>
<dbReference type="RefSeq" id="WP_074298754.1">
    <property type="nucleotide sequence ID" value="NZ_FSRU01000002.1"/>
</dbReference>
<sequence length="217" mass="23409">MKDADDVLLVIDVQNDFMPGGALAVAHGDEVVPVINRLARGFSHVVLTQDWHPAAHISFAANHAGRSPFDMLTLPYGEQVLWPTHCVQDTPGAALHRDLDIAHARAVIRKGHHAGVDSYSAFLEADRKTPTGLGGYLREVGVKRVWCCGLATDYCVAWSALDARAAGFEVALIEDASRAIDLNGSLEAAWRHLHAAGVKRVQAADLHSTLEAGDMHD</sequence>
<evidence type="ECO:0000256" key="8">
    <source>
        <dbReference type="ARBA" id="ARBA00072277"/>
    </source>
</evidence>
<dbReference type="OrthoDB" id="9791276at2"/>
<protein>
    <recommendedName>
        <fullName evidence="8">Nicotinamidase</fullName>
        <ecNumber evidence="6">3.5.1.19</ecNumber>
    </recommendedName>
    <alternativeName>
        <fullName evidence="7">Nicotinamide deamidase</fullName>
    </alternativeName>
</protein>
<keyword evidence="3" id="KW-0479">Metal-binding</keyword>
<dbReference type="EMBL" id="FSRU01000002">
    <property type="protein sequence ID" value="SIO58515.1"/>
    <property type="molecule type" value="Genomic_DNA"/>
</dbReference>
<dbReference type="GO" id="GO:0008936">
    <property type="term" value="F:nicotinamidase activity"/>
    <property type="evidence" value="ECO:0007669"/>
    <property type="project" value="UniProtKB-EC"/>
</dbReference>
<dbReference type="CDD" id="cd01011">
    <property type="entry name" value="nicotinamidase"/>
    <property type="match status" value="1"/>
</dbReference>
<comment type="similarity">
    <text evidence="1">Belongs to the isochorismatase family.</text>
</comment>
<organism evidence="10 11">
    <name type="scientific">Paraburkholderia phenazinium</name>
    <dbReference type="NCBI Taxonomy" id="60549"/>
    <lineage>
        <taxon>Bacteria</taxon>
        <taxon>Pseudomonadati</taxon>
        <taxon>Pseudomonadota</taxon>
        <taxon>Betaproteobacteria</taxon>
        <taxon>Burkholderiales</taxon>
        <taxon>Burkholderiaceae</taxon>
        <taxon>Paraburkholderia</taxon>
    </lineage>
</organism>
<keyword evidence="4" id="KW-0378">Hydrolase</keyword>
<dbReference type="SUPFAM" id="SSF52499">
    <property type="entry name" value="Isochorismatase-like hydrolases"/>
    <property type="match status" value="1"/>
</dbReference>
<dbReference type="InterPro" id="IPR052347">
    <property type="entry name" value="Isochorismatase_Nicotinamidase"/>
</dbReference>
<evidence type="ECO:0000256" key="7">
    <source>
        <dbReference type="ARBA" id="ARBA00043224"/>
    </source>
</evidence>
<gene>
    <name evidence="10" type="ORF">SAMN05444165_4175</name>
</gene>
<evidence type="ECO:0000256" key="6">
    <source>
        <dbReference type="ARBA" id="ARBA00039017"/>
    </source>
</evidence>
<dbReference type="GO" id="GO:0046872">
    <property type="term" value="F:metal ion binding"/>
    <property type="evidence" value="ECO:0007669"/>
    <property type="project" value="UniProtKB-KW"/>
</dbReference>
<evidence type="ECO:0000259" key="9">
    <source>
        <dbReference type="Pfam" id="PF00857"/>
    </source>
</evidence>
<evidence type="ECO:0000256" key="1">
    <source>
        <dbReference type="ARBA" id="ARBA00006336"/>
    </source>
</evidence>
<dbReference type="InterPro" id="IPR000868">
    <property type="entry name" value="Isochorismatase-like_dom"/>
</dbReference>
<evidence type="ECO:0000256" key="5">
    <source>
        <dbReference type="ARBA" id="ARBA00037900"/>
    </source>
</evidence>
<dbReference type="AlphaFoldDB" id="A0A1N6KPQ4"/>
<name>A0A1N6KPQ4_9BURK</name>
<evidence type="ECO:0000313" key="11">
    <source>
        <dbReference type="Proteomes" id="UP000185151"/>
    </source>
</evidence>
<feature type="domain" description="Isochorismatase-like" evidence="9">
    <location>
        <begin position="7"/>
        <end position="199"/>
    </location>
</feature>
<evidence type="ECO:0000313" key="10">
    <source>
        <dbReference type="EMBL" id="SIO58515.1"/>
    </source>
</evidence>
<evidence type="ECO:0000256" key="2">
    <source>
        <dbReference type="ARBA" id="ARBA00022642"/>
    </source>
</evidence>
<proteinExistence type="inferred from homology"/>
<dbReference type="FunFam" id="3.40.50.850:FF:000006">
    <property type="entry name" value="Bifunctional pyrazinamidase/nicotinamidase"/>
    <property type="match status" value="1"/>
</dbReference>
<dbReference type="InterPro" id="IPR036380">
    <property type="entry name" value="Isochorismatase-like_sf"/>
</dbReference>
<dbReference type="Gene3D" id="3.40.50.850">
    <property type="entry name" value="Isochorismatase-like"/>
    <property type="match status" value="1"/>
</dbReference>
<evidence type="ECO:0000256" key="4">
    <source>
        <dbReference type="ARBA" id="ARBA00022801"/>
    </source>
</evidence>
<keyword evidence="11" id="KW-1185">Reference proteome</keyword>
<dbReference type="PANTHER" id="PTHR11080">
    <property type="entry name" value="PYRAZINAMIDASE/NICOTINAMIDASE"/>
    <property type="match status" value="1"/>
</dbReference>
<comment type="pathway">
    <text evidence="5">Cofactor biosynthesis; nicotinate biosynthesis; nicotinate from nicotinamide: step 1/1.</text>
</comment>
<dbReference type="Proteomes" id="UP000185151">
    <property type="component" value="Unassembled WGS sequence"/>
</dbReference>
<dbReference type="Pfam" id="PF00857">
    <property type="entry name" value="Isochorismatase"/>
    <property type="match status" value="1"/>
</dbReference>
<dbReference type="EC" id="3.5.1.19" evidence="6"/>
<dbReference type="NCBIfam" id="NF008623">
    <property type="entry name" value="PRK11609.1"/>
    <property type="match status" value="1"/>
</dbReference>
<accession>A0A1N6KPQ4</accession>
<dbReference type="GO" id="GO:0019363">
    <property type="term" value="P:pyridine nucleotide biosynthetic process"/>
    <property type="evidence" value="ECO:0007669"/>
    <property type="project" value="UniProtKB-KW"/>
</dbReference>
<reference evidence="10 11" key="1">
    <citation type="submission" date="2016-11" db="EMBL/GenBank/DDBJ databases">
        <authorList>
            <person name="Jaros S."/>
            <person name="Januszkiewicz K."/>
            <person name="Wedrychowicz H."/>
        </authorList>
    </citation>
    <scope>NUCLEOTIDE SEQUENCE [LARGE SCALE GENOMIC DNA]</scope>
    <source>
        <strain evidence="10 11">GAS95</strain>
    </source>
</reference>
<keyword evidence="2" id="KW-0662">Pyridine nucleotide biosynthesis</keyword>